<accession>A0A2P1AF39</accession>
<dbReference type="InterPro" id="IPR008922">
    <property type="entry name" value="Di-copper_centre_dom_sf"/>
</dbReference>
<sequence>MKMGLMWGLAVLLGLCLGVSCILEYEIPKNTECFRNLIMSPNSTGNPIECVHLFTSYIKGMQYRLNYTEEQMNWILDLERGMMQKHSIKKRHKRQAMLGIRQDCRTLSPMQRNNLFGTVRQLKETPIGNGNNEYDTLADIHNEMNSQGAHGGPSFLGWHRVYLSMFEEALNRLREGISLCYWDSTLDFLMEGASQRRTVTFTEAMFGNGRGSVINGPFADWPIGNGQTLRRNIGSPGSSLMRPGVVDAIMYDPAIRSHSQIVVGGQGFPDPDVPNQRINLESEHDNPHVWVGGVMNNIAQSPRDPVFWFHHTFIDYIWEVFRMKLQQLGVDVERDYPFTQNWQFHGWWRPMAGIPGLRNIDGYANRYARQYAPHATCGNGCGGSTEFLYCPSGGADSDRCITYEAEADVAPMAAASGIAAFGAARAGAAGAPAMMSLQQTASVALQRSAQEGPLQLSGPNFSPSVQDDRLNAP</sequence>
<dbReference type="GO" id="GO:0046872">
    <property type="term" value="F:metal ion binding"/>
    <property type="evidence" value="ECO:0007669"/>
    <property type="project" value="UniProtKB-KW"/>
</dbReference>
<reference evidence="7" key="1">
    <citation type="submission" date="2017-03" db="EMBL/GenBank/DDBJ databases">
        <authorList>
            <person name="Afonso C.L."/>
            <person name="Miller P.J."/>
            <person name="Scott M.A."/>
            <person name="Spackman E."/>
            <person name="Goraichik I."/>
            <person name="Dimitrov K.M."/>
            <person name="Suarez D.L."/>
            <person name="Swayne D.E."/>
        </authorList>
    </citation>
    <scope>NUCLEOTIDE SEQUENCE</scope>
</reference>
<dbReference type="PRINTS" id="PR00092">
    <property type="entry name" value="TYROSINASE"/>
</dbReference>
<evidence type="ECO:0000256" key="3">
    <source>
        <dbReference type="SAM" id="MobiDB-lite"/>
    </source>
</evidence>
<feature type="domain" description="Tyrosinase copper-binding" evidence="5">
    <location>
        <begin position="150"/>
        <end position="167"/>
    </location>
</feature>
<dbReference type="PANTHER" id="PTHR11474">
    <property type="entry name" value="TYROSINASE FAMILY MEMBER"/>
    <property type="match status" value="1"/>
</dbReference>
<dbReference type="PROSITE" id="PS51257">
    <property type="entry name" value="PROKAR_LIPOPROTEIN"/>
    <property type="match status" value="1"/>
</dbReference>
<dbReference type="AlphaFoldDB" id="A0A2P1AF39"/>
<evidence type="ECO:0000259" key="6">
    <source>
        <dbReference type="PROSITE" id="PS00498"/>
    </source>
</evidence>
<dbReference type="EMBL" id="KY799107">
    <property type="protein sequence ID" value="AVI16673.1"/>
    <property type="molecule type" value="mRNA"/>
</dbReference>
<evidence type="ECO:0000313" key="7">
    <source>
        <dbReference type="EMBL" id="AVI16673.1"/>
    </source>
</evidence>
<keyword evidence="1" id="KW-0479">Metal-binding</keyword>
<dbReference type="InterPro" id="IPR050316">
    <property type="entry name" value="Tyrosinase/Hemocyanin"/>
</dbReference>
<dbReference type="GO" id="GO:0016491">
    <property type="term" value="F:oxidoreductase activity"/>
    <property type="evidence" value="ECO:0007669"/>
    <property type="project" value="InterPro"/>
</dbReference>
<organism evidence="7">
    <name type="scientific">Pteria penguin</name>
    <name type="common">Winged pearl oyster</name>
    <name type="synonym">Magnavicula penguin</name>
    <dbReference type="NCBI Taxonomy" id="113549"/>
    <lineage>
        <taxon>Eukaryota</taxon>
        <taxon>Metazoa</taxon>
        <taxon>Spiralia</taxon>
        <taxon>Lophotrochozoa</taxon>
        <taxon>Mollusca</taxon>
        <taxon>Bivalvia</taxon>
        <taxon>Autobranchia</taxon>
        <taxon>Pteriomorphia</taxon>
        <taxon>Pterioida</taxon>
        <taxon>Pterioidea</taxon>
        <taxon>Pteriidae</taxon>
        <taxon>Pteria</taxon>
    </lineage>
</organism>
<dbReference type="SUPFAM" id="SSF48056">
    <property type="entry name" value="Di-copper centre-containing domain"/>
    <property type="match status" value="1"/>
</dbReference>
<keyword evidence="4" id="KW-0732">Signal</keyword>
<dbReference type="PANTHER" id="PTHR11474:SF126">
    <property type="entry name" value="TYROSINASE-LIKE PROTEIN TYR-1-RELATED"/>
    <property type="match status" value="1"/>
</dbReference>
<evidence type="ECO:0000256" key="1">
    <source>
        <dbReference type="ARBA" id="ARBA00022723"/>
    </source>
</evidence>
<keyword evidence="2" id="KW-0186">Copper</keyword>
<evidence type="ECO:0000259" key="5">
    <source>
        <dbReference type="PROSITE" id="PS00497"/>
    </source>
</evidence>
<dbReference type="Pfam" id="PF00264">
    <property type="entry name" value="Tyrosinase"/>
    <property type="match status" value="1"/>
</dbReference>
<feature type="region of interest" description="Disordered" evidence="3">
    <location>
        <begin position="442"/>
        <end position="473"/>
    </location>
</feature>
<evidence type="ECO:0000256" key="2">
    <source>
        <dbReference type="ARBA" id="ARBA00023008"/>
    </source>
</evidence>
<dbReference type="PROSITE" id="PS00498">
    <property type="entry name" value="TYROSINASE_2"/>
    <property type="match status" value="1"/>
</dbReference>
<feature type="signal peptide" evidence="4">
    <location>
        <begin position="1"/>
        <end position="18"/>
    </location>
</feature>
<proteinExistence type="evidence at transcript level"/>
<evidence type="ECO:0000256" key="4">
    <source>
        <dbReference type="SAM" id="SignalP"/>
    </source>
</evidence>
<dbReference type="InterPro" id="IPR002227">
    <property type="entry name" value="Tyrosinase_Cu-bd"/>
</dbReference>
<gene>
    <name evidence="7" type="primary">Tyr</name>
</gene>
<dbReference type="PROSITE" id="PS00497">
    <property type="entry name" value="TYROSINASE_1"/>
    <property type="match status" value="1"/>
</dbReference>
<name>A0A2P1AF39_PTEPN</name>
<protein>
    <submittedName>
        <fullName evidence="7">Tyrosinase</fullName>
    </submittedName>
</protein>
<feature type="domain" description="Tyrosinase copper-binding" evidence="6">
    <location>
        <begin position="304"/>
        <end position="315"/>
    </location>
</feature>
<dbReference type="Gene3D" id="1.10.1280.10">
    <property type="entry name" value="Di-copper center containing domain from catechol oxidase"/>
    <property type="match status" value="1"/>
</dbReference>
<feature type="chain" id="PRO_5015199612" evidence="4">
    <location>
        <begin position="19"/>
        <end position="473"/>
    </location>
</feature>